<protein>
    <submittedName>
        <fullName evidence="1">Uncharacterized protein</fullName>
    </submittedName>
</protein>
<reference evidence="1" key="1">
    <citation type="submission" date="2014-11" db="EMBL/GenBank/DDBJ databases">
        <authorList>
            <person name="Amaro Gonzalez C."/>
        </authorList>
    </citation>
    <scope>NUCLEOTIDE SEQUENCE</scope>
</reference>
<accession>A0A0E9TAE8</accession>
<reference evidence="1" key="2">
    <citation type="journal article" date="2015" name="Fish Shellfish Immunol.">
        <title>Early steps in the European eel (Anguilla anguilla)-Vibrio vulnificus interaction in the gills: Role of the RtxA13 toxin.</title>
        <authorList>
            <person name="Callol A."/>
            <person name="Pajuelo D."/>
            <person name="Ebbesson L."/>
            <person name="Teles M."/>
            <person name="MacKenzie S."/>
            <person name="Amaro C."/>
        </authorList>
    </citation>
    <scope>NUCLEOTIDE SEQUENCE</scope>
</reference>
<dbReference type="EMBL" id="GBXM01057986">
    <property type="protein sequence ID" value="JAH50591.1"/>
    <property type="molecule type" value="Transcribed_RNA"/>
</dbReference>
<name>A0A0E9TAE8_ANGAN</name>
<organism evidence="1">
    <name type="scientific">Anguilla anguilla</name>
    <name type="common">European freshwater eel</name>
    <name type="synonym">Muraena anguilla</name>
    <dbReference type="NCBI Taxonomy" id="7936"/>
    <lineage>
        <taxon>Eukaryota</taxon>
        <taxon>Metazoa</taxon>
        <taxon>Chordata</taxon>
        <taxon>Craniata</taxon>
        <taxon>Vertebrata</taxon>
        <taxon>Euteleostomi</taxon>
        <taxon>Actinopterygii</taxon>
        <taxon>Neopterygii</taxon>
        <taxon>Teleostei</taxon>
        <taxon>Anguilliformes</taxon>
        <taxon>Anguillidae</taxon>
        <taxon>Anguilla</taxon>
    </lineage>
</organism>
<proteinExistence type="predicted"/>
<sequence>MGRCVSLLCSASI</sequence>
<evidence type="ECO:0000313" key="1">
    <source>
        <dbReference type="EMBL" id="JAH50591.1"/>
    </source>
</evidence>